<dbReference type="PANTHER" id="PTHR43861">
    <property type="entry name" value="TRANS-ACONITATE 2-METHYLTRANSFERASE-RELATED"/>
    <property type="match status" value="1"/>
</dbReference>
<gene>
    <name evidence="1" type="ORF">EV684_101462</name>
</gene>
<dbReference type="GO" id="GO:0032259">
    <property type="term" value="P:methylation"/>
    <property type="evidence" value="ECO:0007669"/>
    <property type="project" value="UniProtKB-KW"/>
</dbReference>
<dbReference type="InterPro" id="IPR029063">
    <property type="entry name" value="SAM-dependent_MTases_sf"/>
</dbReference>
<keyword evidence="1" id="KW-0489">Methyltransferase</keyword>
<dbReference type="Gene3D" id="3.40.50.150">
    <property type="entry name" value="Vaccinia Virus protein VP39"/>
    <property type="match status" value="1"/>
</dbReference>
<dbReference type="Pfam" id="PF13489">
    <property type="entry name" value="Methyltransf_23"/>
    <property type="match status" value="1"/>
</dbReference>
<dbReference type="Proteomes" id="UP000295106">
    <property type="component" value="Unassembled WGS sequence"/>
</dbReference>
<dbReference type="EMBL" id="SLXD01000001">
    <property type="protein sequence ID" value="TCP05590.1"/>
    <property type="molecule type" value="Genomic_DNA"/>
</dbReference>
<name>A0A4R2MFS9_RUBGE</name>
<keyword evidence="1" id="KW-0808">Transferase</keyword>
<dbReference type="GO" id="GO:0008168">
    <property type="term" value="F:methyltransferase activity"/>
    <property type="evidence" value="ECO:0007669"/>
    <property type="project" value="UniProtKB-KW"/>
</dbReference>
<comment type="caution">
    <text evidence="1">The sequence shown here is derived from an EMBL/GenBank/DDBJ whole genome shotgun (WGS) entry which is preliminary data.</text>
</comment>
<dbReference type="AlphaFoldDB" id="A0A4R2MFS9"/>
<evidence type="ECO:0000313" key="1">
    <source>
        <dbReference type="EMBL" id="TCP05590.1"/>
    </source>
</evidence>
<sequence length="333" mass="37479">MNTDPSCPVCDRHDWQPLGTRTYELAAAARLPEYVRARYDVLFSVWVPGAAEVRMASVLCRHCGFAAFTPRPSEADLDAKYRYLARHELSRGEMNISLASDAVRSEELAAAILTTASPEGRRLLDYGGGNGRLLGRFQALGFDCAVCDYVTETRPGVERLGSTLDEIPPDRAFDLVICSHVLEHLAEPRRILARLVDLLAPGGLLYAEVPLEIWDGAPLPPEPVTHINFFAPHSFEALCDGLPVEVLECREHAYTNENGRRLPAVRLLIRRRASGAPWRSDRRAAASKTLAYVRPSVVAWLRRYGRYPDLRPVMRSAFVRRHLPQRFFWRFAS</sequence>
<evidence type="ECO:0000313" key="2">
    <source>
        <dbReference type="Proteomes" id="UP000295106"/>
    </source>
</evidence>
<dbReference type="GeneID" id="99687189"/>
<organism evidence="1 2">
    <name type="scientific">Rubrivivax gelatinosus</name>
    <name type="common">Rhodocyclus gelatinosus</name>
    <name type="synonym">Rhodopseudomonas gelatinosa</name>
    <dbReference type="NCBI Taxonomy" id="28068"/>
    <lineage>
        <taxon>Bacteria</taxon>
        <taxon>Pseudomonadati</taxon>
        <taxon>Pseudomonadota</taxon>
        <taxon>Betaproteobacteria</taxon>
        <taxon>Burkholderiales</taxon>
        <taxon>Sphaerotilaceae</taxon>
        <taxon>Rubrivivax</taxon>
    </lineage>
</organism>
<accession>A0A4R2MFS9</accession>
<reference evidence="1 2" key="1">
    <citation type="submission" date="2019-03" db="EMBL/GenBank/DDBJ databases">
        <title>Genomic Encyclopedia of Type Strains, Phase IV (KMG-IV): sequencing the most valuable type-strain genomes for metagenomic binning, comparative biology and taxonomic classification.</title>
        <authorList>
            <person name="Goeker M."/>
        </authorList>
    </citation>
    <scope>NUCLEOTIDE SEQUENCE [LARGE SCALE GENOMIC DNA]</scope>
    <source>
        <strain evidence="1 2">DSM 1709</strain>
    </source>
</reference>
<protein>
    <submittedName>
        <fullName evidence="1">Methyltransferase family protein</fullName>
    </submittedName>
</protein>
<dbReference type="SUPFAM" id="SSF53335">
    <property type="entry name" value="S-adenosyl-L-methionine-dependent methyltransferases"/>
    <property type="match status" value="1"/>
</dbReference>
<proteinExistence type="predicted"/>
<dbReference type="CDD" id="cd02440">
    <property type="entry name" value="AdoMet_MTases"/>
    <property type="match status" value="1"/>
</dbReference>
<dbReference type="RefSeq" id="WP_165908368.1">
    <property type="nucleotide sequence ID" value="NZ_CP181386.1"/>
</dbReference>